<comment type="caution">
    <text evidence="1">The sequence shown here is derived from an EMBL/GenBank/DDBJ whole genome shotgun (WGS) entry which is preliminary data.</text>
</comment>
<keyword evidence="2" id="KW-1185">Reference proteome</keyword>
<reference evidence="1" key="1">
    <citation type="journal article" date="2023" name="Mol. Phylogenet. Evol.">
        <title>Genome-scale phylogeny and comparative genomics of the fungal order Sordariales.</title>
        <authorList>
            <person name="Hensen N."/>
            <person name="Bonometti L."/>
            <person name="Westerberg I."/>
            <person name="Brannstrom I.O."/>
            <person name="Guillou S."/>
            <person name="Cros-Aarteil S."/>
            <person name="Calhoun S."/>
            <person name="Haridas S."/>
            <person name="Kuo A."/>
            <person name="Mondo S."/>
            <person name="Pangilinan J."/>
            <person name="Riley R."/>
            <person name="LaButti K."/>
            <person name="Andreopoulos B."/>
            <person name="Lipzen A."/>
            <person name="Chen C."/>
            <person name="Yan M."/>
            <person name="Daum C."/>
            <person name="Ng V."/>
            <person name="Clum A."/>
            <person name="Steindorff A."/>
            <person name="Ohm R.A."/>
            <person name="Martin F."/>
            <person name="Silar P."/>
            <person name="Natvig D.O."/>
            <person name="Lalanne C."/>
            <person name="Gautier V."/>
            <person name="Ament-Velasquez S.L."/>
            <person name="Kruys A."/>
            <person name="Hutchinson M.I."/>
            <person name="Powell A.J."/>
            <person name="Barry K."/>
            <person name="Miller A.N."/>
            <person name="Grigoriev I.V."/>
            <person name="Debuchy R."/>
            <person name="Gladieux P."/>
            <person name="Hiltunen Thoren M."/>
            <person name="Johannesson H."/>
        </authorList>
    </citation>
    <scope>NUCLEOTIDE SEQUENCE</scope>
    <source>
        <strain evidence="1">CBS 757.83</strain>
    </source>
</reference>
<dbReference type="AlphaFoldDB" id="A0AAN6PTW9"/>
<name>A0AAN6PTW9_9PEZI</name>
<reference evidence="1" key="2">
    <citation type="submission" date="2023-05" db="EMBL/GenBank/DDBJ databases">
        <authorList>
            <consortium name="Lawrence Berkeley National Laboratory"/>
            <person name="Steindorff A."/>
            <person name="Hensen N."/>
            <person name="Bonometti L."/>
            <person name="Westerberg I."/>
            <person name="Brannstrom I.O."/>
            <person name="Guillou S."/>
            <person name="Cros-Aarteil S."/>
            <person name="Calhoun S."/>
            <person name="Haridas S."/>
            <person name="Kuo A."/>
            <person name="Mondo S."/>
            <person name="Pangilinan J."/>
            <person name="Riley R."/>
            <person name="Labutti K."/>
            <person name="Andreopoulos B."/>
            <person name="Lipzen A."/>
            <person name="Chen C."/>
            <person name="Yanf M."/>
            <person name="Daum C."/>
            <person name="Ng V."/>
            <person name="Clum A."/>
            <person name="Ohm R."/>
            <person name="Martin F."/>
            <person name="Silar P."/>
            <person name="Natvig D."/>
            <person name="Lalanne C."/>
            <person name="Gautier V."/>
            <person name="Ament-Velasquez S.L."/>
            <person name="Kruys A."/>
            <person name="Hutchinson M.I."/>
            <person name="Powell A.J."/>
            <person name="Barry K."/>
            <person name="Miller A.N."/>
            <person name="Grigoriev I.V."/>
            <person name="Debuchy R."/>
            <person name="Gladieux P."/>
            <person name="Thoren M.H."/>
            <person name="Johannesson H."/>
        </authorList>
    </citation>
    <scope>NUCLEOTIDE SEQUENCE</scope>
    <source>
        <strain evidence="1">CBS 757.83</strain>
    </source>
</reference>
<dbReference type="Proteomes" id="UP001305647">
    <property type="component" value="Unassembled WGS sequence"/>
</dbReference>
<evidence type="ECO:0000313" key="2">
    <source>
        <dbReference type="Proteomes" id="UP001305647"/>
    </source>
</evidence>
<protein>
    <submittedName>
        <fullName evidence="1">Uncharacterized protein</fullName>
    </submittedName>
</protein>
<evidence type="ECO:0000313" key="1">
    <source>
        <dbReference type="EMBL" id="KAK4097884.1"/>
    </source>
</evidence>
<organism evidence="1 2">
    <name type="scientific">Parathielavia hyrcaniae</name>
    <dbReference type="NCBI Taxonomy" id="113614"/>
    <lineage>
        <taxon>Eukaryota</taxon>
        <taxon>Fungi</taxon>
        <taxon>Dikarya</taxon>
        <taxon>Ascomycota</taxon>
        <taxon>Pezizomycotina</taxon>
        <taxon>Sordariomycetes</taxon>
        <taxon>Sordariomycetidae</taxon>
        <taxon>Sordariales</taxon>
        <taxon>Chaetomiaceae</taxon>
        <taxon>Parathielavia</taxon>
    </lineage>
</organism>
<proteinExistence type="predicted"/>
<dbReference type="EMBL" id="MU863666">
    <property type="protein sequence ID" value="KAK4097884.1"/>
    <property type="molecule type" value="Genomic_DNA"/>
</dbReference>
<gene>
    <name evidence="1" type="ORF">N658DRAFT_546575</name>
</gene>
<sequence>MEDSAQFPHQRRCAGTMMAASRNPMLDVTAHFVRTSRIPGCLDGYALIKSIETHTHPSTAFGGIAGCILRDATGSNSIPDASDCSFLQSMPSAAMLLPCRKRWCRLVEASAGWMFNLLAGFTTRVPDPTLATPSLLLSCHVQASQYFPQPKALARTNITIDTIPRSTAQSERRRTLSSQTDG</sequence>
<accession>A0AAN6PTW9</accession>